<dbReference type="EMBL" id="JAOXXL010000019">
    <property type="protein sequence ID" value="MCY7008431.1"/>
    <property type="molecule type" value="Genomic_DNA"/>
</dbReference>
<reference evidence="1" key="1">
    <citation type="submission" date="2022-09" db="EMBL/GenBank/DDBJ databases">
        <authorList>
            <person name="Zoaiter M."/>
        </authorList>
    </citation>
    <scope>NUCLEOTIDE SEQUENCE</scope>
    <source>
        <strain evidence="1">DSM 19848</strain>
    </source>
</reference>
<gene>
    <name evidence="1" type="ORF">OCK72_07145</name>
</gene>
<evidence type="ECO:0000313" key="1">
    <source>
        <dbReference type="EMBL" id="MCY7008431.1"/>
    </source>
</evidence>
<keyword evidence="2" id="KW-1185">Reference proteome</keyword>
<evidence type="ECO:0000313" key="2">
    <source>
        <dbReference type="Proteomes" id="UP001062738"/>
    </source>
</evidence>
<organism evidence="1 2">
    <name type="scientific">Fusobacterium simiae</name>
    <dbReference type="NCBI Taxonomy" id="855"/>
    <lineage>
        <taxon>Bacteria</taxon>
        <taxon>Fusobacteriati</taxon>
        <taxon>Fusobacteriota</taxon>
        <taxon>Fusobacteriia</taxon>
        <taxon>Fusobacteriales</taxon>
        <taxon>Fusobacteriaceae</taxon>
        <taxon>Fusobacterium</taxon>
    </lineage>
</organism>
<protein>
    <submittedName>
        <fullName evidence="1">Uncharacterized protein</fullName>
    </submittedName>
</protein>
<dbReference type="Proteomes" id="UP001062738">
    <property type="component" value="Unassembled WGS sequence"/>
</dbReference>
<dbReference type="RefSeq" id="WP_265152328.1">
    <property type="nucleotide sequence ID" value="NZ_JAOXXL010000019.1"/>
</dbReference>
<proteinExistence type="predicted"/>
<sequence length="107" mass="12881">MDINDKNILNIALKRHLEWGKEMLIPLETKLLKDIPNISTDDLKKLVDYIKNISKDILWKIYYSNYDRKTNELKTDTVSEIKNKYPWIDEENLKTLHLQGMYYAWYG</sequence>
<name>A0ABT4DM03_FUSSI</name>
<comment type="caution">
    <text evidence="1">The sequence shown here is derived from an EMBL/GenBank/DDBJ whole genome shotgun (WGS) entry which is preliminary data.</text>
</comment>
<accession>A0ABT4DM03</accession>